<feature type="transmembrane region" description="Helical" evidence="1">
    <location>
        <begin position="78"/>
        <end position="99"/>
    </location>
</feature>
<keyword evidence="1" id="KW-1133">Transmembrane helix</keyword>
<dbReference type="AlphaFoldDB" id="A0A383RAD5"/>
<feature type="transmembrane region" description="Helical" evidence="1">
    <location>
        <begin position="177"/>
        <end position="198"/>
    </location>
</feature>
<evidence type="ECO:0008006" key="4">
    <source>
        <dbReference type="Google" id="ProtNLM"/>
    </source>
</evidence>
<keyword evidence="1" id="KW-0812">Transmembrane</keyword>
<proteinExistence type="predicted"/>
<dbReference type="Pfam" id="PF06168">
    <property type="entry name" value="DUF981"/>
    <property type="match status" value="1"/>
</dbReference>
<evidence type="ECO:0000313" key="2">
    <source>
        <dbReference type="EMBL" id="SYX84075.1"/>
    </source>
</evidence>
<protein>
    <recommendedName>
        <fullName evidence="4">DUF981 domain-containing protein</fullName>
    </recommendedName>
</protein>
<dbReference type="InterPro" id="IPR009324">
    <property type="entry name" value="DUF981"/>
</dbReference>
<reference evidence="3" key="1">
    <citation type="submission" date="2018-08" db="EMBL/GenBank/DDBJ databases">
        <authorList>
            <person name="Chevrot R."/>
        </authorList>
    </citation>
    <scope>NUCLEOTIDE SEQUENCE [LARGE SCALE GENOMIC DNA]</scope>
</reference>
<keyword evidence="1" id="KW-0472">Membrane</keyword>
<sequence>MVIDWSTTAVYNTIMSVATGIGLLLMLRFESHLAKGKVGQLEGWAIGFGIPGFILTLTGAHMTLTWPLSKIGFPFDDIIFGESSLGFGVLLLAATVLIWRKSNLYVKQGINMNDTKTVSNTLKAELPYLLKPISYFAAAMGLALISIAFAGIGFQLFAAPPEEPISGAFADYPMLEATFMSGLFAIIGIGAVLFPFALNKDANRNFAKVIKFLWALAGIAFVLFGAMNYFTHIGLIVNTMPK</sequence>
<evidence type="ECO:0000256" key="1">
    <source>
        <dbReference type="SAM" id="Phobius"/>
    </source>
</evidence>
<feature type="transmembrane region" description="Helical" evidence="1">
    <location>
        <begin position="210"/>
        <end position="230"/>
    </location>
</feature>
<dbReference type="Proteomes" id="UP000304148">
    <property type="component" value="Chromosome"/>
</dbReference>
<organism evidence="2 3">
    <name type="scientific">Paenibacillus alvei</name>
    <name type="common">Bacillus alvei</name>
    <dbReference type="NCBI Taxonomy" id="44250"/>
    <lineage>
        <taxon>Bacteria</taxon>
        <taxon>Bacillati</taxon>
        <taxon>Bacillota</taxon>
        <taxon>Bacilli</taxon>
        <taxon>Bacillales</taxon>
        <taxon>Paenibacillaceae</taxon>
        <taxon>Paenibacillus</taxon>
    </lineage>
</organism>
<accession>A0A383RAD5</accession>
<feature type="transmembrane region" description="Helical" evidence="1">
    <location>
        <begin position="133"/>
        <end position="157"/>
    </location>
</feature>
<name>A0A383RAD5_PAEAL</name>
<dbReference type="EMBL" id="LS992241">
    <property type="protein sequence ID" value="SYX84075.1"/>
    <property type="molecule type" value="Genomic_DNA"/>
</dbReference>
<gene>
    <name evidence="2" type="ORF">PBLR_12497</name>
</gene>
<evidence type="ECO:0000313" key="3">
    <source>
        <dbReference type="Proteomes" id="UP000304148"/>
    </source>
</evidence>
<feature type="transmembrane region" description="Helical" evidence="1">
    <location>
        <begin position="41"/>
        <end position="66"/>
    </location>
</feature>
<dbReference type="RefSeq" id="WP_138186020.1">
    <property type="nucleotide sequence ID" value="NZ_LS992241.1"/>
</dbReference>
<feature type="transmembrane region" description="Helical" evidence="1">
    <location>
        <begin position="12"/>
        <end position="29"/>
    </location>
</feature>